<gene>
    <name evidence="7" type="ORF">P43SY_004368</name>
</gene>
<keyword evidence="2" id="KW-0507">mRNA processing</keyword>
<comment type="subcellular location">
    <subcellularLocation>
        <location evidence="1">Nucleus</location>
    </subcellularLocation>
</comment>
<evidence type="ECO:0000256" key="1">
    <source>
        <dbReference type="ARBA" id="ARBA00004123"/>
    </source>
</evidence>
<evidence type="ECO:0000256" key="6">
    <source>
        <dbReference type="ARBA" id="ARBA00038019"/>
    </source>
</evidence>
<protein>
    <recommendedName>
        <fullName evidence="9">Suppressor of forked domain-containing protein</fullName>
    </recommendedName>
</protein>
<dbReference type="GO" id="GO:0000243">
    <property type="term" value="C:commitment complex"/>
    <property type="evidence" value="ECO:0007669"/>
    <property type="project" value="TreeGrafter"/>
</dbReference>
<keyword evidence="4" id="KW-0508">mRNA splicing</keyword>
<dbReference type="Pfam" id="PF23240">
    <property type="entry name" value="HAT_PRP39_N"/>
    <property type="match status" value="1"/>
</dbReference>
<reference evidence="7" key="1">
    <citation type="submission" date="2021-12" db="EMBL/GenBank/DDBJ databases">
        <title>Prjna785345.</title>
        <authorList>
            <person name="Rujirawat T."/>
            <person name="Krajaejun T."/>
        </authorList>
    </citation>
    <scope>NUCLEOTIDE SEQUENCE</scope>
    <source>
        <strain evidence="7">Pi057C3</strain>
    </source>
</reference>
<evidence type="ECO:0000313" key="7">
    <source>
        <dbReference type="EMBL" id="KAJ0401161.1"/>
    </source>
</evidence>
<dbReference type="InterPro" id="IPR011990">
    <property type="entry name" value="TPR-like_helical_dom_sf"/>
</dbReference>
<dbReference type="Gene3D" id="1.25.40.10">
    <property type="entry name" value="Tetratricopeptide repeat domain"/>
    <property type="match status" value="2"/>
</dbReference>
<dbReference type="Pfam" id="PF23241">
    <property type="entry name" value="HAT_PRP39_C"/>
    <property type="match status" value="1"/>
</dbReference>
<dbReference type="SMART" id="SM00386">
    <property type="entry name" value="HAT"/>
    <property type="match status" value="9"/>
</dbReference>
<dbReference type="Proteomes" id="UP001209570">
    <property type="component" value="Unassembled WGS sequence"/>
</dbReference>
<name>A0AAD5LJV0_PYTIN</name>
<proteinExistence type="inferred from homology"/>
<keyword evidence="3" id="KW-0677">Repeat</keyword>
<evidence type="ECO:0000256" key="5">
    <source>
        <dbReference type="ARBA" id="ARBA00023242"/>
    </source>
</evidence>
<dbReference type="EMBL" id="JAKCXM010000135">
    <property type="protein sequence ID" value="KAJ0401161.1"/>
    <property type="molecule type" value="Genomic_DNA"/>
</dbReference>
<dbReference type="AlphaFoldDB" id="A0AAD5LJV0"/>
<sequence>MTETTAKTPVERLNEAVTQNPLDFNSWVQLLALAESETSLPRETVESTYERFLVEFPLCFGYWNKYAQYELNLGKAADADTPPRVDPADAVATARAIFERGVRAARHSIHMWQKYCEFLINTARVPVDEARAALEGAVAACANEPAAGPLWDMYIQLETIQNDMFRLNQVFKRVLQQPLSNLEEFWDKYNHFVLAQQLNVLATPEELAAIGAEEEMDEGLLRVKIVNSVETIKNKTAEAISKRQSFEARIDRNYFHVTPVTADSLSNWHSYLDYEEIVGDKMRCELLYERCLISCANYEQMWVRYAQWKERVDGFDAANAVFQRAVTIFLKRRASIYLEYATFLEAHGKFSEARATYMRVLDELAPQLGEAYIRYANFERRQGKTDVVKAWYERALERLEAQPAVFGFVAVSYATFTHRNIGDTDATRAIYQRTTSKVTGSIVLWLSYIHFEISLGGADMVSRVESIFTAALAEITDLSNDEKNDLWLQFGEFMETYTDDITRTYSQGYTAVQPSTTAAASTATSSAAYDQYQQYAAYYQQQQQQ</sequence>
<dbReference type="PANTHER" id="PTHR17204">
    <property type="entry name" value="PRE-MRNA PROCESSING PROTEIN PRP39-RELATED"/>
    <property type="match status" value="1"/>
</dbReference>
<evidence type="ECO:0000256" key="4">
    <source>
        <dbReference type="ARBA" id="ARBA00023187"/>
    </source>
</evidence>
<evidence type="ECO:0000256" key="2">
    <source>
        <dbReference type="ARBA" id="ARBA00022664"/>
    </source>
</evidence>
<keyword evidence="5" id="KW-0539">Nucleus</keyword>
<dbReference type="InterPro" id="IPR059164">
    <property type="entry name" value="HAT_PRP39_C"/>
</dbReference>
<comment type="similarity">
    <text evidence="6">Belongs to the PRP39 family.</text>
</comment>
<dbReference type="GO" id="GO:0000395">
    <property type="term" value="P:mRNA 5'-splice site recognition"/>
    <property type="evidence" value="ECO:0007669"/>
    <property type="project" value="TreeGrafter"/>
</dbReference>
<dbReference type="GO" id="GO:0030627">
    <property type="term" value="F:pre-mRNA 5'-splice site binding"/>
    <property type="evidence" value="ECO:0007669"/>
    <property type="project" value="TreeGrafter"/>
</dbReference>
<evidence type="ECO:0008006" key="9">
    <source>
        <dbReference type="Google" id="ProtNLM"/>
    </source>
</evidence>
<dbReference type="GO" id="GO:0005685">
    <property type="term" value="C:U1 snRNP"/>
    <property type="evidence" value="ECO:0007669"/>
    <property type="project" value="TreeGrafter"/>
</dbReference>
<comment type="caution">
    <text evidence="7">The sequence shown here is derived from an EMBL/GenBank/DDBJ whole genome shotgun (WGS) entry which is preliminary data.</text>
</comment>
<organism evidence="7 8">
    <name type="scientific">Pythium insidiosum</name>
    <name type="common">Pythiosis disease agent</name>
    <dbReference type="NCBI Taxonomy" id="114742"/>
    <lineage>
        <taxon>Eukaryota</taxon>
        <taxon>Sar</taxon>
        <taxon>Stramenopiles</taxon>
        <taxon>Oomycota</taxon>
        <taxon>Peronosporomycetes</taxon>
        <taxon>Pythiales</taxon>
        <taxon>Pythiaceae</taxon>
        <taxon>Pythium</taxon>
    </lineage>
</organism>
<dbReference type="PANTHER" id="PTHR17204:SF5">
    <property type="entry name" value="PRE-MRNA-PROCESSING FACTOR 39"/>
    <property type="match status" value="1"/>
</dbReference>
<dbReference type="GO" id="GO:0071004">
    <property type="term" value="C:U2-type prespliceosome"/>
    <property type="evidence" value="ECO:0007669"/>
    <property type="project" value="TreeGrafter"/>
</dbReference>
<evidence type="ECO:0000256" key="3">
    <source>
        <dbReference type="ARBA" id="ARBA00022737"/>
    </source>
</evidence>
<dbReference type="SUPFAM" id="SSF48452">
    <property type="entry name" value="TPR-like"/>
    <property type="match status" value="1"/>
</dbReference>
<accession>A0AAD5LJV0</accession>
<keyword evidence="8" id="KW-1185">Reference proteome</keyword>
<dbReference type="InterPro" id="IPR003107">
    <property type="entry name" value="HAT"/>
</dbReference>
<evidence type="ECO:0000313" key="8">
    <source>
        <dbReference type="Proteomes" id="UP001209570"/>
    </source>
</evidence>